<evidence type="ECO:0000259" key="4">
    <source>
        <dbReference type="PROSITE" id="PS50968"/>
    </source>
</evidence>
<dbReference type="Pfam" id="PF01597">
    <property type="entry name" value="GCV_H"/>
    <property type="match status" value="1"/>
</dbReference>
<dbReference type="PANTHER" id="PTHR11715">
    <property type="entry name" value="GLYCINE CLEAVAGE SYSTEM H PROTEIN"/>
    <property type="match status" value="1"/>
</dbReference>
<dbReference type="InterPro" id="IPR033753">
    <property type="entry name" value="GCV_H/Fam206"/>
</dbReference>
<dbReference type="InterPro" id="IPR011053">
    <property type="entry name" value="Single_hybrid_motif"/>
</dbReference>
<comment type="function">
    <text evidence="3">Is also involved in protein lipoylation via its role as an octanoyl/lipoyl carrier protein intermediate.</text>
</comment>
<proteinExistence type="inferred from homology"/>
<dbReference type="Gene3D" id="2.40.50.100">
    <property type="match status" value="1"/>
</dbReference>
<accession>A0ABY4RN68</accession>
<dbReference type="NCBIfam" id="NF002270">
    <property type="entry name" value="PRK01202.1"/>
    <property type="match status" value="1"/>
</dbReference>
<comment type="cofactor">
    <cofactor evidence="3">
        <name>(R)-lipoate</name>
        <dbReference type="ChEBI" id="CHEBI:83088"/>
    </cofactor>
    <text evidence="3">Binds 1 lipoyl cofactor covalently.</text>
</comment>
<reference evidence="5" key="2">
    <citation type="journal article" date="2021" name="J Anim Sci Technol">
        <title>Complete genome sequence of Paenibacillus konkukensis sp. nov. SK3146 as a potential probiotic strain.</title>
        <authorList>
            <person name="Jung H.I."/>
            <person name="Park S."/>
            <person name="Niu K.M."/>
            <person name="Lee S.W."/>
            <person name="Kothari D."/>
            <person name="Yi K.J."/>
            <person name="Kim S.K."/>
        </authorList>
    </citation>
    <scope>NUCLEOTIDE SEQUENCE</scope>
    <source>
        <strain evidence="5">SK3146</strain>
    </source>
</reference>
<gene>
    <name evidence="5" type="primary">gcvH_2</name>
    <name evidence="3" type="synonym">gcvH</name>
    <name evidence="5" type="ORF">SK3146_03078</name>
</gene>
<dbReference type="Proteomes" id="UP001057134">
    <property type="component" value="Chromosome"/>
</dbReference>
<dbReference type="HAMAP" id="MF_00272">
    <property type="entry name" value="GcvH"/>
    <property type="match status" value="1"/>
</dbReference>
<dbReference type="InterPro" id="IPR017453">
    <property type="entry name" value="GCV_H_sub"/>
</dbReference>
<dbReference type="NCBIfam" id="TIGR00527">
    <property type="entry name" value="gcvH"/>
    <property type="match status" value="1"/>
</dbReference>
<name>A0ABY4RN68_9BACL</name>
<feature type="domain" description="Lipoyl-binding" evidence="4">
    <location>
        <begin position="29"/>
        <end position="111"/>
    </location>
</feature>
<evidence type="ECO:0000256" key="3">
    <source>
        <dbReference type="HAMAP-Rule" id="MF_00272"/>
    </source>
</evidence>
<keyword evidence="2 3" id="KW-0450">Lipoyl</keyword>
<evidence type="ECO:0000313" key="5">
    <source>
        <dbReference type="EMBL" id="UQZ83871.1"/>
    </source>
</evidence>
<dbReference type="PROSITE" id="PS50968">
    <property type="entry name" value="BIOTINYL_LIPOYL"/>
    <property type="match status" value="1"/>
</dbReference>
<comment type="function">
    <text evidence="3">The glycine cleavage system catalyzes the degradation of glycine. The H protein shuttles the methylamine group of glycine from the P protein to the T protein.</text>
</comment>
<keyword evidence="6" id="KW-1185">Reference proteome</keyword>
<dbReference type="SUPFAM" id="SSF51230">
    <property type="entry name" value="Single hybrid motif"/>
    <property type="match status" value="1"/>
</dbReference>
<dbReference type="InterPro" id="IPR000089">
    <property type="entry name" value="Biotin_lipoyl"/>
</dbReference>
<dbReference type="PROSITE" id="PS00189">
    <property type="entry name" value="LIPOYL"/>
    <property type="match status" value="1"/>
</dbReference>
<reference evidence="5" key="1">
    <citation type="submission" date="2018-02" db="EMBL/GenBank/DDBJ databases">
        <authorList>
            <person name="Kim S.-K."/>
            <person name="Jung H.-I."/>
            <person name="Lee S.-W."/>
        </authorList>
    </citation>
    <scope>NUCLEOTIDE SEQUENCE</scope>
    <source>
        <strain evidence="5">SK3146</strain>
    </source>
</reference>
<organism evidence="5 6">
    <name type="scientific">Paenibacillus konkukensis</name>
    <dbReference type="NCBI Taxonomy" id="2020716"/>
    <lineage>
        <taxon>Bacteria</taxon>
        <taxon>Bacillati</taxon>
        <taxon>Bacillota</taxon>
        <taxon>Bacilli</taxon>
        <taxon>Bacillales</taxon>
        <taxon>Paenibacillaceae</taxon>
        <taxon>Paenibacillus</taxon>
    </lineage>
</organism>
<comment type="similarity">
    <text evidence="1 3">Belongs to the GcvH family.</text>
</comment>
<comment type="subunit">
    <text evidence="3">The glycine cleavage system is composed of four proteins: P, T, L and H.</text>
</comment>
<dbReference type="EMBL" id="CP027059">
    <property type="protein sequence ID" value="UQZ83871.1"/>
    <property type="molecule type" value="Genomic_DNA"/>
</dbReference>
<dbReference type="CDD" id="cd06848">
    <property type="entry name" value="GCS_H"/>
    <property type="match status" value="1"/>
</dbReference>
<feature type="modified residue" description="N6-lipoyllysine" evidence="3">
    <location>
        <position position="70"/>
    </location>
</feature>
<protein>
    <recommendedName>
        <fullName evidence="3">Glycine cleavage system H protein</fullName>
    </recommendedName>
    <alternativeName>
        <fullName evidence="3">Octanoyl/lipoyl carrier protein</fullName>
    </alternativeName>
</protein>
<sequence length="134" mass="15068">MRQEEGLVDIREHLKYSENHEWVRVEGNRAIVGMTDFAQEELGMIVFAELPEVGDELKAGEPFGSMESVKTVSEMYAPLSGKVIDINRSLQNNPGAINMSPYDGGWMIVLEISDSSELDRLWDAAKYEATYGHE</sequence>
<dbReference type="InterPro" id="IPR002930">
    <property type="entry name" value="GCV_H"/>
</dbReference>
<evidence type="ECO:0000313" key="6">
    <source>
        <dbReference type="Proteomes" id="UP001057134"/>
    </source>
</evidence>
<dbReference type="PANTHER" id="PTHR11715:SF3">
    <property type="entry name" value="GLYCINE CLEAVAGE SYSTEM H PROTEIN-RELATED"/>
    <property type="match status" value="1"/>
</dbReference>
<evidence type="ECO:0000256" key="2">
    <source>
        <dbReference type="ARBA" id="ARBA00022823"/>
    </source>
</evidence>
<dbReference type="InterPro" id="IPR003016">
    <property type="entry name" value="2-oxoA_DH_lipoyl-BS"/>
</dbReference>
<evidence type="ECO:0000256" key="1">
    <source>
        <dbReference type="ARBA" id="ARBA00009249"/>
    </source>
</evidence>